<dbReference type="Ensembl" id="ENSNMLT00000005934.1">
    <property type="protein sequence ID" value="ENSNMLP00000005165.1"/>
    <property type="gene ID" value="ENSNMLG00000003768.1"/>
</dbReference>
<feature type="domain" description="HAT C-terminal dimerisation" evidence="1">
    <location>
        <begin position="430"/>
        <end position="482"/>
    </location>
</feature>
<keyword evidence="3" id="KW-1185">Reference proteome</keyword>
<dbReference type="PANTHER" id="PTHR46880:SF9">
    <property type="entry name" value="ZINC FINGER PROTEIN 862"/>
    <property type="match status" value="1"/>
</dbReference>
<name>A0A8C6SEV3_9GOBI</name>
<evidence type="ECO:0000259" key="1">
    <source>
        <dbReference type="Pfam" id="PF05699"/>
    </source>
</evidence>
<dbReference type="InterPro" id="IPR012337">
    <property type="entry name" value="RNaseH-like_sf"/>
</dbReference>
<sequence length="510" mass="56083">RAGDTAAGDRAGTGLRTPETINNTVNDRIADSRFVGIILDETTNITVDKMLIIYLTYQLKGEPETNFLGNYAMSSGTAGCITAKIKEVLSGRGVALDRVVGLGSDGANVMVGRKAGVAQQLRQDDCPYLLNIHCGAHRTALAARDASKAVRQVSAYVTTLNNVYTYYKNSPIRTHRLHQLQLEMNEGDALSLKQPCATRWLSLERAVKGIRANWACVVMELEDEAAKGCPIAKGLHKQLLKHAFPALTHLLADVLATVNRMNLTFQKEDVNISSIQPIVSMTLANLDDFEKGPGDVEKTFVEGFREGIFCGHRLTHVDEHGFSALRAQYIGEIMKSIKKRFPSGDVSHISDLDTVLNASRFPNTNSALQEYGLDAVERLADFYGAHPNAAFSLVEKERMVRDFRSVKRVLAGSGNPPFKDSCKLLINTYAEMFPDYKTLAEVALVIPVSSVAAERGFSLQNKIKTALRSRLTETKTQTLMTIASVSPALHTFNYEQASAQFKSTKPRKKV</sequence>
<accession>A0A8C6SEV3</accession>
<dbReference type="GO" id="GO:0046983">
    <property type="term" value="F:protein dimerization activity"/>
    <property type="evidence" value="ECO:0007669"/>
    <property type="project" value="InterPro"/>
</dbReference>
<evidence type="ECO:0000313" key="2">
    <source>
        <dbReference type="Ensembl" id="ENSNMLP00000005165.1"/>
    </source>
</evidence>
<evidence type="ECO:0000313" key="3">
    <source>
        <dbReference type="Proteomes" id="UP000694523"/>
    </source>
</evidence>
<protein>
    <recommendedName>
        <fullName evidence="1">HAT C-terminal dimerisation domain-containing protein</fullName>
    </recommendedName>
</protein>
<dbReference type="InterPro" id="IPR008906">
    <property type="entry name" value="HATC_C_dom"/>
</dbReference>
<dbReference type="PANTHER" id="PTHR46880">
    <property type="entry name" value="RAS-ASSOCIATING DOMAIN-CONTAINING PROTEIN"/>
    <property type="match status" value="1"/>
</dbReference>
<dbReference type="AlphaFoldDB" id="A0A8C6SEV3"/>
<reference evidence="2" key="1">
    <citation type="submission" date="2025-08" db="UniProtKB">
        <authorList>
            <consortium name="Ensembl"/>
        </authorList>
    </citation>
    <scope>IDENTIFICATION</scope>
</reference>
<dbReference type="Pfam" id="PF05699">
    <property type="entry name" value="Dimer_Tnp_hAT"/>
    <property type="match status" value="1"/>
</dbReference>
<reference evidence="2" key="2">
    <citation type="submission" date="2025-09" db="UniProtKB">
        <authorList>
            <consortium name="Ensembl"/>
        </authorList>
    </citation>
    <scope>IDENTIFICATION</scope>
</reference>
<proteinExistence type="predicted"/>
<dbReference type="SUPFAM" id="SSF53098">
    <property type="entry name" value="Ribonuclease H-like"/>
    <property type="match status" value="1"/>
</dbReference>
<dbReference type="Proteomes" id="UP000694523">
    <property type="component" value="Unplaced"/>
</dbReference>
<organism evidence="2 3">
    <name type="scientific">Neogobius melanostomus</name>
    <name type="common">round goby</name>
    <dbReference type="NCBI Taxonomy" id="47308"/>
    <lineage>
        <taxon>Eukaryota</taxon>
        <taxon>Metazoa</taxon>
        <taxon>Chordata</taxon>
        <taxon>Craniata</taxon>
        <taxon>Vertebrata</taxon>
        <taxon>Euteleostomi</taxon>
        <taxon>Actinopterygii</taxon>
        <taxon>Neopterygii</taxon>
        <taxon>Teleostei</taxon>
        <taxon>Neoteleostei</taxon>
        <taxon>Acanthomorphata</taxon>
        <taxon>Gobiaria</taxon>
        <taxon>Gobiiformes</taxon>
        <taxon>Gobioidei</taxon>
        <taxon>Gobiidae</taxon>
        <taxon>Benthophilinae</taxon>
        <taxon>Neogobiini</taxon>
        <taxon>Neogobius</taxon>
    </lineage>
</organism>